<reference evidence="4 5" key="1">
    <citation type="journal article" date="2018" name="Gigascience">
        <title>Genomes of trombidid mites reveal novel predicted allergens and laterally-transferred genes associated with secondary metabolism.</title>
        <authorList>
            <person name="Dong X."/>
            <person name="Chaisiri K."/>
            <person name="Xia D."/>
            <person name="Armstrong S.D."/>
            <person name="Fang Y."/>
            <person name="Donnelly M.J."/>
            <person name="Kadowaki T."/>
            <person name="McGarry J.W."/>
            <person name="Darby A.C."/>
            <person name="Makepeace B.L."/>
        </authorList>
    </citation>
    <scope>NUCLEOTIDE SEQUENCE [LARGE SCALE GENOMIC DNA]</scope>
    <source>
        <strain evidence="4">UoL-UT</strain>
    </source>
</reference>
<name>A0A443SNN3_9ACAR</name>
<dbReference type="OrthoDB" id="10257263at2759"/>
<dbReference type="Gene3D" id="1.50.10.10">
    <property type="match status" value="1"/>
</dbReference>
<keyword evidence="3" id="KW-0862">Zinc</keyword>
<dbReference type="CDD" id="cd04794">
    <property type="entry name" value="euk_LANCL"/>
    <property type="match status" value="1"/>
</dbReference>
<dbReference type="GO" id="GO:0005975">
    <property type="term" value="P:carbohydrate metabolic process"/>
    <property type="evidence" value="ECO:0007669"/>
    <property type="project" value="InterPro"/>
</dbReference>
<evidence type="ECO:0000313" key="4">
    <source>
        <dbReference type="EMBL" id="RWS29093.1"/>
    </source>
</evidence>
<accession>A0A443SNN3</accession>
<comment type="similarity">
    <text evidence="1">Belongs to the LanC-like protein family.</text>
</comment>
<dbReference type="SMART" id="SM01260">
    <property type="entry name" value="LANC_like"/>
    <property type="match status" value="1"/>
</dbReference>
<keyword evidence="5" id="KW-1185">Reference proteome</keyword>
<dbReference type="PRINTS" id="PR01951">
    <property type="entry name" value="LANCEUKARYTE"/>
</dbReference>
<dbReference type="EMBL" id="NCKV01001073">
    <property type="protein sequence ID" value="RWS29093.1"/>
    <property type="molecule type" value="Genomic_DNA"/>
</dbReference>
<dbReference type="InterPro" id="IPR012341">
    <property type="entry name" value="6hp_glycosidase-like_sf"/>
</dbReference>
<dbReference type="GO" id="GO:0031179">
    <property type="term" value="P:peptide modification"/>
    <property type="evidence" value="ECO:0007669"/>
    <property type="project" value="InterPro"/>
</dbReference>
<feature type="binding site" evidence="3">
    <location>
        <position position="342"/>
    </location>
    <ligand>
        <name>Zn(2+)</name>
        <dbReference type="ChEBI" id="CHEBI:29105"/>
    </ligand>
</feature>
<dbReference type="PRINTS" id="PR01950">
    <property type="entry name" value="LANCSUPER"/>
</dbReference>
<dbReference type="GO" id="GO:0046872">
    <property type="term" value="F:metal ion binding"/>
    <property type="evidence" value="ECO:0007669"/>
    <property type="project" value="UniProtKB-KW"/>
</dbReference>
<dbReference type="PANTHER" id="PTHR12736:SF7">
    <property type="entry name" value="LANC-LIKE PROTEIN 3"/>
    <property type="match status" value="1"/>
</dbReference>
<dbReference type="GO" id="GO:0005886">
    <property type="term" value="C:plasma membrane"/>
    <property type="evidence" value="ECO:0007669"/>
    <property type="project" value="TreeGrafter"/>
</dbReference>
<dbReference type="VEuPathDB" id="VectorBase:LDEU002948"/>
<dbReference type="FunFam" id="1.50.10.10:FF:000012">
    <property type="entry name" value="LanC-like protein 3"/>
    <property type="match status" value="1"/>
</dbReference>
<feature type="binding site" evidence="3">
    <location>
        <position position="296"/>
    </location>
    <ligand>
        <name>Zn(2+)</name>
        <dbReference type="ChEBI" id="CHEBI:29105"/>
    </ligand>
</feature>
<dbReference type="Proteomes" id="UP000288716">
    <property type="component" value="Unassembled WGS sequence"/>
</dbReference>
<evidence type="ECO:0000313" key="5">
    <source>
        <dbReference type="Proteomes" id="UP000288716"/>
    </source>
</evidence>
<organism evidence="4 5">
    <name type="scientific">Leptotrombidium deliense</name>
    <dbReference type="NCBI Taxonomy" id="299467"/>
    <lineage>
        <taxon>Eukaryota</taxon>
        <taxon>Metazoa</taxon>
        <taxon>Ecdysozoa</taxon>
        <taxon>Arthropoda</taxon>
        <taxon>Chelicerata</taxon>
        <taxon>Arachnida</taxon>
        <taxon>Acari</taxon>
        <taxon>Acariformes</taxon>
        <taxon>Trombidiformes</taxon>
        <taxon>Prostigmata</taxon>
        <taxon>Anystina</taxon>
        <taxon>Parasitengona</taxon>
        <taxon>Trombiculoidea</taxon>
        <taxon>Trombiculidae</taxon>
        <taxon>Leptotrombidium</taxon>
    </lineage>
</organism>
<protein>
    <recommendedName>
        <fullName evidence="2">LanC-like protein 3 homolog</fullName>
    </recommendedName>
</protein>
<evidence type="ECO:0000256" key="1">
    <source>
        <dbReference type="ARBA" id="ARBA00007179"/>
    </source>
</evidence>
<comment type="caution">
    <text evidence="4">The sequence shown here is derived from an EMBL/GenBank/DDBJ whole genome shotgun (WGS) entry which is preliminary data.</text>
</comment>
<evidence type="ECO:0000256" key="3">
    <source>
        <dbReference type="PIRSR" id="PIRSR607822-1"/>
    </source>
</evidence>
<sequence>MNAAKRYFTNNAPDLETEANIDCELLTSRLRTLVELIKVKQTRNANTQDCDGGPYVGLSGISFMFWYLSQQTKLFSAEERTQFLDDALAYLRPALDYAENVDKCTTDKVTKVAYLLGNAGTYLVAALVFHSLADSANKSRYAEKYAKLAELCSPERYLARGSDELLVGRVGYICGAVYLNKSLNSETISHETIKSLGTATVNSGRNYASRRGFTNCPLMYSYFDTEYIGAAHGVAGILQVLLETPSLLSETDIERDIKKTVDFILSLQTPTGNFPCAMDDLEGDSWQEEDEIVHWCHGAPGVVWLMAKAYLIWKEEKYLNSCVLCADLIWKKGLLRKGPGICHGVAGNAYVFLLMYKLTNDNKYLNRANQFQEFIFTEEFKQGCRTPDSPYSLFEGFAGTVCFLVDLMQPQKVQFPLYTKMFE</sequence>
<gene>
    <name evidence="4" type="ORF">B4U80_01005</name>
</gene>
<dbReference type="InterPro" id="IPR007822">
    <property type="entry name" value="LANC-like"/>
</dbReference>
<proteinExistence type="inferred from homology"/>
<dbReference type="InterPro" id="IPR020464">
    <property type="entry name" value="LanC-like_prot_euk"/>
</dbReference>
<evidence type="ECO:0000256" key="2">
    <source>
        <dbReference type="ARBA" id="ARBA00069999"/>
    </source>
</evidence>
<feature type="binding site" evidence="3">
    <location>
        <position position="343"/>
    </location>
    <ligand>
        <name>Zn(2+)</name>
        <dbReference type="ChEBI" id="CHEBI:29105"/>
    </ligand>
</feature>
<dbReference type="AlphaFoldDB" id="A0A443SNN3"/>
<keyword evidence="3" id="KW-0479">Metal-binding</keyword>
<dbReference type="Pfam" id="PF05147">
    <property type="entry name" value="LANC_like"/>
    <property type="match status" value="1"/>
</dbReference>
<dbReference type="PANTHER" id="PTHR12736">
    <property type="entry name" value="LANC-LIKE PROTEIN"/>
    <property type="match status" value="1"/>
</dbReference>
<dbReference type="SUPFAM" id="SSF158745">
    <property type="entry name" value="LanC-like"/>
    <property type="match status" value="1"/>
</dbReference>